<feature type="compositionally biased region" description="Low complexity" evidence="2">
    <location>
        <begin position="56"/>
        <end position="76"/>
    </location>
</feature>
<evidence type="ECO:0000313" key="3">
    <source>
        <dbReference type="EMBL" id="KAL2912463.1"/>
    </source>
</evidence>
<feature type="compositionally biased region" description="Basic and acidic residues" evidence="2">
    <location>
        <begin position="77"/>
        <end position="92"/>
    </location>
</feature>
<reference evidence="3 4" key="1">
    <citation type="submission" date="2023-09" db="EMBL/GenBank/DDBJ databases">
        <title>Pangenome analysis of Batrachochytrium dendrobatidis and related Chytrids.</title>
        <authorList>
            <person name="Yacoub M.N."/>
            <person name="Stajich J.E."/>
            <person name="James T.Y."/>
        </authorList>
    </citation>
    <scope>NUCLEOTIDE SEQUENCE [LARGE SCALE GENOMIC DNA]</scope>
    <source>
        <strain evidence="3 4">JEL0888</strain>
    </source>
</reference>
<sequence length="302" mass="33548">MRKFPGMTIDQCIQAVAAHRLALEEERMRRLKEDPDLGPFEGEYMEHESEDEEAPDVPATPTPTTLAPDAAAGARPSTDDRLRAAADRRARAEASKQLNAELDTEISELRLEHALEIQREAIEVKRLAAHESLEDVAKARVRHAEQEAAAAAAAAAEKALVARDSKLSLETAEISSTTSTAGTVVSPTDARHEAVTTRRASLDGLIEQEHQLETEILDMRQRLAEIRRREAVQAKVSQLHRHSESVAIAQLRKELGDLLVQSEQRAALREHQIKEGIADALRMDYLAGIREKQRLLRHELDG</sequence>
<dbReference type="EMBL" id="JADGIZ020000064">
    <property type="protein sequence ID" value="KAL2912463.1"/>
    <property type="molecule type" value="Genomic_DNA"/>
</dbReference>
<feature type="coiled-coil region" evidence="1">
    <location>
        <begin position="202"/>
        <end position="229"/>
    </location>
</feature>
<evidence type="ECO:0000256" key="1">
    <source>
        <dbReference type="SAM" id="Coils"/>
    </source>
</evidence>
<evidence type="ECO:0000313" key="4">
    <source>
        <dbReference type="Proteomes" id="UP001527925"/>
    </source>
</evidence>
<protein>
    <submittedName>
        <fullName evidence="3">Uncharacterized protein</fullName>
    </submittedName>
</protein>
<comment type="caution">
    <text evidence="3">The sequence shown here is derived from an EMBL/GenBank/DDBJ whole genome shotgun (WGS) entry which is preliminary data.</text>
</comment>
<gene>
    <name evidence="3" type="ORF">HK105_208035</name>
</gene>
<dbReference type="Proteomes" id="UP001527925">
    <property type="component" value="Unassembled WGS sequence"/>
</dbReference>
<proteinExistence type="predicted"/>
<keyword evidence="1" id="KW-0175">Coiled coil</keyword>
<feature type="region of interest" description="Disordered" evidence="2">
    <location>
        <begin position="29"/>
        <end position="92"/>
    </location>
</feature>
<organism evidence="3 4">
    <name type="scientific">Polyrhizophydium stewartii</name>
    <dbReference type="NCBI Taxonomy" id="2732419"/>
    <lineage>
        <taxon>Eukaryota</taxon>
        <taxon>Fungi</taxon>
        <taxon>Fungi incertae sedis</taxon>
        <taxon>Chytridiomycota</taxon>
        <taxon>Chytridiomycota incertae sedis</taxon>
        <taxon>Chytridiomycetes</taxon>
        <taxon>Rhizophydiales</taxon>
        <taxon>Rhizophydiales incertae sedis</taxon>
        <taxon>Polyrhizophydium</taxon>
    </lineage>
</organism>
<accession>A0ABR4MYV3</accession>
<name>A0ABR4MYV3_9FUNG</name>
<evidence type="ECO:0000256" key="2">
    <source>
        <dbReference type="SAM" id="MobiDB-lite"/>
    </source>
</evidence>
<keyword evidence="4" id="KW-1185">Reference proteome</keyword>